<protein>
    <recommendedName>
        <fullName evidence="2">HTH LytTR-type domain-containing protein</fullName>
    </recommendedName>
</protein>
<dbReference type="PROSITE" id="PS50930">
    <property type="entry name" value="HTH_LYTTR"/>
    <property type="match status" value="1"/>
</dbReference>
<dbReference type="Gene3D" id="2.40.50.1020">
    <property type="entry name" value="LytTr DNA-binding domain"/>
    <property type="match status" value="1"/>
</dbReference>
<organism evidence="3 4">
    <name type="scientific">Marivita lacus</name>
    <dbReference type="NCBI Taxonomy" id="1323742"/>
    <lineage>
        <taxon>Bacteria</taxon>
        <taxon>Pseudomonadati</taxon>
        <taxon>Pseudomonadota</taxon>
        <taxon>Alphaproteobacteria</taxon>
        <taxon>Rhodobacterales</taxon>
        <taxon>Roseobacteraceae</taxon>
        <taxon>Marivita</taxon>
    </lineage>
</organism>
<sequence length="274" mass="31471">MQRLLNTELTLWDLLGGRVSIDTAHYFRVLTHQRTLLFVFLALLTFVAADPSGSRNFVPMWFAIILWPVAFSFYLIVYHAQLLSLAALTRRFSWLSMPTPLVGFVALLPTVYVCRSAVIYMSDGEFPYDVSDQLIFYFLSVQGLETVFYRFILPGVRAEIEAEKPSRHLVIGGEQVDLSQLLHIEAREHHVHLTFENAKSLARARLGDIVAQTSAEDGMQPHRSWWVARDPAIRTERRNGRLILRLRDDTEVPVARTRVEDVLEWLENHANPGR</sequence>
<feature type="transmembrane region" description="Helical" evidence="1">
    <location>
        <begin position="134"/>
        <end position="153"/>
    </location>
</feature>
<reference evidence="4" key="1">
    <citation type="journal article" date="2019" name="Int. J. Syst. Evol. Microbiol.">
        <title>The Global Catalogue of Microorganisms (GCM) 10K type strain sequencing project: providing services to taxonomists for standard genome sequencing and annotation.</title>
        <authorList>
            <consortium name="The Broad Institute Genomics Platform"/>
            <consortium name="The Broad Institute Genome Sequencing Center for Infectious Disease"/>
            <person name="Wu L."/>
            <person name="Ma J."/>
        </authorList>
    </citation>
    <scope>NUCLEOTIDE SEQUENCE [LARGE SCALE GENOMIC DNA]</scope>
    <source>
        <strain evidence="4">CGMCC 1.12478</strain>
    </source>
</reference>
<evidence type="ECO:0000313" key="4">
    <source>
        <dbReference type="Proteomes" id="UP000645462"/>
    </source>
</evidence>
<evidence type="ECO:0000313" key="3">
    <source>
        <dbReference type="EMBL" id="GGB96827.1"/>
    </source>
</evidence>
<name>A0ABQ1KE97_9RHOB</name>
<feature type="transmembrane region" description="Helical" evidence="1">
    <location>
        <begin position="35"/>
        <end position="54"/>
    </location>
</feature>
<feature type="transmembrane region" description="Helical" evidence="1">
    <location>
        <begin position="60"/>
        <end position="80"/>
    </location>
</feature>
<comment type="caution">
    <text evidence="3">The sequence shown here is derived from an EMBL/GenBank/DDBJ whole genome shotgun (WGS) entry which is preliminary data.</text>
</comment>
<feature type="domain" description="HTH LytTR-type" evidence="2">
    <location>
        <begin position="174"/>
        <end position="268"/>
    </location>
</feature>
<evidence type="ECO:0000259" key="2">
    <source>
        <dbReference type="PROSITE" id="PS50930"/>
    </source>
</evidence>
<gene>
    <name evidence="3" type="ORF">GCM10011363_11840</name>
</gene>
<dbReference type="InterPro" id="IPR007492">
    <property type="entry name" value="LytTR_DNA-bd_dom"/>
</dbReference>
<accession>A0ABQ1KE97</accession>
<proteinExistence type="predicted"/>
<keyword evidence="1" id="KW-0812">Transmembrane</keyword>
<feature type="transmembrane region" description="Helical" evidence="1">
    <location>
        <begin position="101"/>
        <end position="122"/>
    </location>
</feature>
<evidence type="ECO:0000256" key="1">
    <source>
        <dbReference type="SAM" id="Phobius"/>
    </source>
</evidence>
<dbReference type="Pfam" id="PF04397">
    <property type="entry name" value="LytTR"/>
    <property type="match status" value="1"/>
</dbReference>
<dbReference type="Proteomes" id="UP000645462">
    <property type="component" value="Unassembled WGS sequence"/>
</dbReference>
<keyword evidence="1" id="KW-1133">Transmembrane helix</keyword>
<dbReference type="EMBL" id="BMFC01000002">
    <property type="protein sequence ID" value="GGB96827.1"/>
    <property type="molecule type" value="Genomic_DNA"/>
</dbReference>
<keyword evidence="4" id="KW-1185">Reference proteome</keyword>
<keyword evidence="1" id="KW-0472">Membrane</keyword>
<dbReference type="SMART" id="SM00850">
    <property type="entry name" value="LytTR"/>
    <property type="match status" value="1"/>
</dbReference>